<evidence type="ECO:0000313" key="1">
    <source>
        <dbReference type="EMBL" id="TWU00594.1"/>
    </source>
</evidence>
<evidence type="ECO:0000313" key="2">
    <source>
        <dbReference type="Proteomes" id="UP000317421"/>
    </source>
</evidence>
<dbReference type="EMBL" id="SJPR01000001">
    <property type="protein sequence ID" value="TWU00594.1"/>
    <property type="molecule type" value="Genomic_DNA"/>
</dbReference>
<dbReference type="AlphaFoldDB" id="A0A5C6AQZ2"/>
<accession>A0A5C6AQZ2</accession>
<evidence type="ECO:0008006" key="3">
    <source>
        <dbReference type="Google" id="ProtNLM"/>
    </source>
</evidence>
<comment type="caution">
    <text evidence="1">The sequence shown here is derived from an EMBL/GenBank/DDBJ whole genome shotgun (WGS) entry which is preliminary data.</text>
</comment>
<dbReference type="Proteomes" id="UP000317421">
    <property type="component" value="Unassembled WGS sequence"/>
</dbReference>
<reference evidence="1 2" key="1">
    <citation type="submission" date="2019-02" db="EMBL/GenBank/DDBJ databases">
        <title>Deep-cultivation of Planctomycetes and their phenomic and genomic characterization uncovers novel biology.</title>
        <authorList>
            <person name="Wiegand S."/>
            <person name="Jogler M."/>
            <person name="Boedeker C."/>
            <person name="Pinto D."/>
            <person name="Vollmers J."/>
            <person name="Rivas-Marin E."/>
            <person name="Kohn T."/>
            <person name="Peeters S.H."/>
            <person name="Heuer A."/>
            <person name="Rast P."/>
            <person name="Oberbeckmann S."/>
            <person name="Bunk B."/>
            <person name="Jeske O."/>
            <person name="Meyerdierks A."/>
            <person name="Storesund J.E."/>
            <person name="Kallscheuer N."/>
            <person name="Luecker S."/>
            <person name="Lage O.M."/>
            <person name="Pohl T."/>
            <person name="Merkel B.J."/>
            <person name="Hornburger P."/>
            <person name="Mueller R.-W."/>
            <person name="Bruemmer F."/>
            <person name="Labrenz M."/>
            <person name="Spormann A.M."/>
            <person name="Op Den Camp H."/>
            <person name="Overmann J."/>
            <person name="Amann R."/>
            <person name="Jetten M.S.M."/>
            <person name="Mascher T."/>
            <person name="Medema M.H."/>
            <person name="Devos D.P."/>
            <person name="Kaster A.-K."/>
            <person name="Ovreas L."/>
            <person name="Rohde M."/>
            <person name="Galperin M.Y."/>
            <person name="Jogler C."/>
        </authorList>
    </citation>
    <scope>NUCLEOTIDE SEQUENCE [LARGE SCALE GENOMIC DNA]</scope>
    <source>
        <strain evidence="1 2">Pla108</strain>
    </source>
</reference>
<name>A0A5C6AQZ2_9BACT</name>
<organism evidence="1 2">
    <name type="scientific">Botrimarina colliarenosi</name>
    <dbReference type="NCBI Taxonomy" id="2528001"/>
    <lineage>
        <taxon>Bacteria</taxon>
        <taxon>Pseudomonadati</taxon>
        <taxon>Planctomycetota</taxon>
        <taxon>Planctomycetia</taxon>
        <taxon>Pirellulales</taxon>
        <taxon>Lacipirellulaceae</taxon>
        <taxon>Botrimarina</taxon>
    </lineage>
</organism>
<protein>
    <recommendedName>
        <fullName evidence="3">PEP-CTERM protein-sorting domain-containing protein</fullName>
    </recommendedName>
</protein>
<keyword evidence="2" id="KW-1185">Reference proteome</keyword>
<sequence>MVGGALDVGGLLLRNQGNSFGSVDIERGDFTLRKNQGDNGTGEGVIRLKDSTFTIISGVGNGYLPLAGELFAEGSTIRLEAGPTFISRGHFKLIDTELLISSSLGIEGSTSEPSSLLLEGSMIRRESGAAGNVDLSVDGLLEIRGQNNTVDVRITTSPRGLLRVADGASVEFTSADIRSEVSLGANSSVYFGEPASIGDGLSLALGDNNLTASSVVGAEQLTVSGVLAVDASAASEVAAGQVYHLFEADSLNVGLFEYDLPDLPGTLEFLPQMTETELSLLVIDTAVTLPGDCNSDGLVDAADYTLIRDNVSSDAQQLDLMVWRTNYGRMLALGSQPIPEPIPEPTTAAIGLVALALATSGFRRAA</sequence>
<proteinExistence type="predicted"/>
<dbReference type="RefSeq" id="WP_197526332.1">
    <property type="nucleotide sequence ID" value="NZ_SJPR01000001.1"/>
</dbReference>
<gene>
    <name evidence="1" type="ORF">Pla108_15460</name>
</gene>